<protein>
    <recommendedName>
        <fullName evidence="7">HSF-type DNA-binding domain-containing protein</fullName>
    </recommendedName>
</protein>
<dbReference type="PANTHER" id="PTHR10015:SF427">
    <property type="entry name" value="HEAT SHOCK FACTOR PROTEIN"/>
    <property type="match status" value="1"/>
</dbReference>
<gene>
    <name evidence="8" type="ORF">LODBEIA_P13360</name>
</gene>
<evidence type="ECO:0000313" key="8">
    <source>
        <dbReference type="EMBL" id="CAK9436814.1"/>
    </source>
</evidence>
<dbReference type="Pfam" id="PF00447">
    <property type="entry name" value="HSF_DNA-bind"/>
    <property type="match status" value="1"/>
</dbReference>
<evidence type="ECO:0000256" key="5">
    <source>
        <dbReference type="RuleBase" id="RU004020"/>
    </source>
</evidence>
<dbReference type="RefSeq" id="XP_066828274.1">
    <property type="nucleotide sequence ID" value="XM_066971213.1"/>
</dbReference>
<evidence type="ECO:0000259" key="7">
    <source>
        <dbReference type="PROSITE" id="PS00434"/>
    </source>
</evidence>
<sequence>MTTDYRDPLIDLLSGAVESPSPSADDIQLINRNGSFNGAAGGHHLYQQHFPQFPNTQIPHTPVLNHQQYYSNNFDLTTPNDISSYEKIQELEKSPPQSAENRAPGQQQQQQQQQQQHQLEKEQDFDLQLFNRNNTQVPPMEKTLPPMPPLSESVLPNTLKPLEFNQEINPSKPPHIQIQGNPAKRRKESTGPKARPAFVMKIWSMVNDDANSEYIRWNDDGKTFQVFHREDFMKIILPKYFKHNNFASFVRQLNMYGWHKVQDINNGTMNQSFDKNGSDEIWQFENPNFVRDREDLLDKIVRNKSTSGQDELLDAPHGNSTSSNMSLILSELETIKMNQYAISEDLRRVRHDNKMLWQENYLNRERQQVQGRTLDKVLKFLAASYGNKNNNKLMDANNFPHQGGRNSPMLHRAQSQPPEEHDQHRSKQKSAHAKDDEHISPTYQSPTSSETSSARPQMRYKPRLLIANRAYSRRPSMSRAQSSPASIEEIIRSHNMPDPAEASVKNMYQHWVNQESASSPRLLFPELNAPVYDNIESELKSSGQSIEQVQDWIEKLSQQQEATLAANNGDTNNRESLDHFNIDDYIQNGSPAAYHQHFSPTPHHPQPNGGIYSSQASSGRKRTIQEIYDGNDE</sequence>
<feature type="region of interest" description="Disordered" evidence="6">
    <location>
        <begin position="165"/>
        <end position="193"/>
    </location>
</feature>
<dbReference type="Gene3D" id="1.10.10.10">
    <property type="entry name" value="Winged helix-like DNA-binding domain superfamily/Winged helix DNA-binding domain"/>
    <property type="match status" value="1"/>
</dbReference>
<feature type="region of interest" description="Disordered" evidence="6">
    <location>
        <begin position="389"/>
        <end position="461"/>
    </location>
</feature>
<name>A0ABP0ZLN4_9ASCO</name>
<dbReference type="SMART" id="SM00415">
    <property type="entry name" value="HSF"/>
    <property type="match status" value="1"/>
</dbReference>
<dbReference type="PRINTS" id="PR00056">
    <property type="entry name" value="HSFDOMAIN"/>
</dbReference>
<dbReference type="EMBL" id="OZ022406">
    <property type="protein sequence ID" value="CAK9436814.1"/>
    <property type="molecule type" value="Genomic_DNA"/>
</dbReference>
<dbReference type="Proteomes" id="UP001497383">
    <property type="component" value="Chromosome 2"/>
</dbReference>
<feature type="domain" description="HSF-type DNA-binding" evidence="7">
    <location>
        <begin position="237"/>
        <end position="261"/>
    </location>
</feature>
<feature type="region of interest" description="Disordered" evidence="6">
    <location>
        <begin position="590"/>
        <end position="633"/>
    </location>
</feature>
<keyword evidence="9" id="KW-1185">Reference proteome</keyword>
<evidence type="ECO:0000256" key="6">
    <source>
        <dbReference type="SAM" id="MobiDB-lite"/>
    </source>
</evidence>
<feature type="compositionally biased region" description="Polar residues" evidence="6">
    <location>
        <begin position="441"/>
        <end position="455"/>
    </location>
</feature>
<evidence type="ECO:0000256" key="1">
    <source>
        <dbReference type="ARBA" id="ARBA00004123"/>
    </source>
</evidence>
<feature type="compositionally biased region" description="Low complexity" evidence="6">
    <location>
        <begin position="106"/>
        <end position="117"/>
    </location>
</feature>
<dbReference type="InterPro" id="IPR000232">
    <property type="entry name" value="HSF_DNA-bd"/>
</dbReference>
<evidence type="ECO:0000256" key="3">
    <source>
        <dbReference type="ARBA" id="ARBA00023125"/>
    </source>
</evidence>
<evidence type="ECO:0000256" key="2">
    <source>
        <dbReference type="ARBA" id="ARBA00006403"/>
    </source>
</evidence>
<dbReference type="SUPFAM" id="SSF46785">
    <property type="entry name" value="Winged helix' DNA-binding domain"/>
    <property type="match status" value="1"/>
</dbReference>
<reference evidence="8 9" key="1">
    <citation type="submission" date="2024-03" db="EMBL/GenBank/DDBJ databases">
        <authorList>
            <person name="Brejova B."/>
        </authorList>
    </citation>
    <scope>NUCLEOTIDE SEQUENCE [LARGE SCALE GENOMIC DNA]</scope>
    <source>
        <strain evidence="8 9">CBS 14171</strain>
    </source>
</reference>
<feature type="region of interest" description="Disordered" evidence="6">
    <location>
        <begin position="89"/>
        <end position="121"/>
    </location>
</feature>
<evidence type="ECO:0000256" key="4">
    <source>
        <dbReference type="ARBA" id="ARBA00023242"/>
    </source>
</evidence>
<dbReference type="InterPro" id="IPR036390">
    <property type="entry name" value="WH_DNA-bd_sf"/>
</dbReference>
<evidence type="ECO:0000313" key="9">
    <source>
        <dbReference type="Proteomes" id="UP001497383"/>
    </source>
</evidence>
<proteinExistence type="inferred from homology"/>
<dbReference type="PROSITE" id="PS00434">
    <property type="entry name" value="HSF_DOMAIN"/>
    <property type="match status" value="1"/>
</dbReference>
<dbReference type="PANTHER" id="PTHR10015">
    <property type="entry name" value="HEAT SHOCK TRANSCRIPTION FACTOR"/>
    <property type="match status" value="1"/>
</dbReference>
<comment type="similarity">
    <text evidence="2 5">Belongs to the HSF family.</text>
</comment>
<accession>A0ABP0ZLN4</accession>
<keyword evidence="3" id="KW-0238">DNA-binding</keyword>
<keyword evidence="4" id="KW-0539">Nucleus</keyword>
<organism evidence="8 9">
    <name type="scientific">Lodderomyces beijingensis</name>
    <dbReference type="NCBI Taxonomy" id="1775926"/>
    <lineage>
        <taxon>Eukaryota</taxon>
        <taxon>Fungi</taxon>
        <taxon>Dikarya</taxon>
        <taxon>Ascomycota</taxon>
        <taxon>Saccharomycotina</taxon>
        <taxon>Pichiomycetes</taxon>
        <taxon>Debaryomycetaceae</taxon>
        <taxon>Candida/Lodderomyces clade</taxon>
        <taxon>Lodderomyces</taxon>
    </lineage>
</organism>
<dbReference type="GeneID" id="92206532"/>
<comment type="subcellular location">
    <subcellularLocation>
        <location evidence="1">Nucleus</location>
    </subcellularLocation>
</comment>
<dbReference type="InterPro" id="IPR036388">
    <property type="entry name" value="WH-like_DNA-bd_sf"/>
</dbReference>